<protein>
    <submittedName>
        <fullName evidence="2">Uncharacterized protein</fullName>
    </submittedName>
</protein>
<proteinExistence type="predicted"/>
<keyword evidence="3" id="KW-1185">Reference proteome</keyword>
<accession>A0AAD5S051</accession>
<feature type="compositionally biased region" description="Basic and acidic residues" evidence="1">
    <location>
        <begin position="125"/>
        <end position="134"/>
    </location>
</feature>
<sequence length="319" mass="35025">MVSFDRTFFTSPVLVMPSQSVHQSPFGAPSFSRQAPSFSNFPSFGSNASLPQSYVSPSTSERRGRKRSRDEASENLDDRVSAVASKLEKSEEDWIYGPGMTLIKPGSGYVPDASTQSGTWVEEMSATKETERVESAALAVKQQEQDRPSLRSNKSQRLEVGSLSSQDFHSNRSSPTRDAAKSSTPVSSLSLDAAATPVVDDFTLTFGVGWRLMNDDSNISAAVRGWARYIENHYPVSNVKIHAESKGLQSYLVQADEGWYLFDENLRQGRLVSTDNQRCIQNLKSSSPVFEGAETMTASASPRATSPYVKNGEMDTDMN</sequence>
<gene>
    <name evidence="2" type="ORF">MKZ38_007650</name>
</gene>
<feature type="compositionally biased region" description="Polar residues" evidence="1">
    <location>
        <begin position="50"/>
        <end position="59"/>
    </location>
</feature>
<feature type="region of interest" description="Disordered" evidence="1">
    <location>
        <begin position="294"/>
        <end position="319"/>
    </location>
</feature>
<comment type="caution">
    <text evidence="2">The sequence shown here is derived from an EMBL/GenBank/DDBJ whole genome shotgun (WGS) entry which is preliminary data.</text>
</comment>
<reference evidence="2" key="1">
    <citation type="submission" date="2022-07" db="EMBL/GenBank/DDBJ databases">
        <title>Draft genome sequence of Zalerion maritima ATCC 34329, a (micro)plastics degrading marine fungus.</title>
        <authorList>
            <person name="Paco A."/>
            <person name="Goncalves M.F.M."/>
            <person name="Rocha-Santos T.A.P."/>
            <person name="Alves A."/>
        </authorList>
    </citation>
    <scope>NUCLEOTIDE SEQUENCE</scope>
    <source>
        <strain evidence="2">ATCC 34329</strain>
    </source>
</reference>
<dbReference type="Proteomes" id="UP001201980">
    <property type="component" value="Unassembled WGS sequence"/>
</dbReference>
<evidence type="ECO:0000256" key="1">
    <source>
        <dbReference type="SAM" id="MobiDB-lite"/>
    </source>
</evidence>
<evidence type="ECO:0000313" key="3">
    <source>
        <dbReference type="Proteomes" id="UP001201980"/>
    </source>
</evidence>
<feature type="region of interest" description="Disordered" evidence="1">
    <location>
        <begin position="105"/>
        <end position="187"/>
    </location>
</feature>
<evidence type="ECO:0000313" key="2">
    <source>
        <dbReference type="EMBL" id="KAJ2907135.1"/>
    </source>
</evidence>
<feature type="compositionally biased region" description="Polar residues" evidence="1">
    <location>
        <begin position="162"/>
        <end position="187"/>
    </location>
</feature>
<dbReference type="AlphaFoldDB" id="A0AAD5S051"/>
<feature type="region of interest" description="Disordered" evidence="1">
    <location>
        <begin position="49"/>
        <end position="80"/>
    </location>
</feature>
<organism evidence="2 3">
    <name type="scientific">Zalerion maritima</name>
    <dbReference type="NCBI Taxonomy" id="339359"/>
    <lineage>
        <taxon>Eukaryota</taxon>
        <taxon>Fungi</taxon>
        <taxon>Dikarya</taxon>
        <taxon>Ascomycota</taxon>
        <taxon>Pezizomycotina</taxon>
        <taxon>Sordariomycetes</taxon>
        <taxon>Lulworthiomycetidae</taxon>
        <taxon>Lulworthiales</taxon>
        <taxon>Lulworthiaceae</taxon>
        <taxon>Zalerion</taxon>
    </lineage>
</organism>
<dbReference type="EMBL" id="JAKWBI020000004">
    <property type="protein sequence ID" value="KAJ2907135.1"/>
    <property type="molecule type" value="Genomic_DNA"/>
</dbReference>
<feature type="compositionally biased region" description="Basic and acidic residues" evidence="1">
    <location>
        <begin position="68"/>
        <end position="80"/>
    </location>
</feature>
<name>A0AAD5S051_9PEZI</name>